<evidence type="ECO:0000313" key="3">
    <source>
        <dbReference type="Proteomes" id="UP001595846"/>
    </source>
</evidence>
<evidence type="ECO:0000259" key="1">
    <source>
        <dbReference type="Pfam" id="PF04073"/>
    </source>
</evidence>
<sequence>MHERAADFRERALNRYDIDPDVVEFPDGTKTAADAADAIGCSVAQIASSLVFEVDESLVVCVTSGANRVDEGALGDHFDVRESAVEMADPDHVRETIGWAIGGVPPLCHETTVPVVLDRTLLEFDEVWAAAGTPSAVFPIDPARLRSLSDATPIEVAAPS</sequence>
<proteinExistence type="predicted"/>
<organism evidence="2 3">
    <name type="scientific">Halovivax cerinus</name>
    <dbReference type="NCBI Taxonomy" id="1487865"/>
    <lineage>
        <taxon>Archaea</taxon>
        <taxon>Methanobacteriati</taxon>
        <taxon>Methanobacteriota</taxon>
        <taxon>Stenosarchaea group</taxon>
        <taxon>Halobacteria</taxon>
        <taxon>Halobacteriales</taxon>
        <taxon>Natrialbaceae</taxon>
        <taxon>Halovivax</taxon>
    </lineage>
</organism>
<reference evidence="2 3" key="1">
    <citation type="journal article" date="2019" name="Int. J. Syst. Evol. Microbiol.">
        <title>The Global Catalogue of Microorganisms (GCM) 10K type strain sequencing project: providing services to taxonomists for standard genome sequencing and annotation.</title>
        <authorList>
            <consortium name="The Broad Institute Genomics Platform"/>
            <consortium name="The Broad Institute Genome Sequencing Center for Infectious Disease"/>
            <person name="Wu L."/>
            <person name="Ma J."/>
        </authorList>
    </citation>
    <scope>NUCLEOTIDE SEQUENCE [LARGE SCALE GENOMIC DNA]</scope>
    <source>
        <strain evidence="2 3">IBRC-M 10256</strain>
    </source>
</reference>
<dbReference type="RefSeq" id="WP_256531430.1">
    <property type="nucleotide sequence ID" value="NZ_CP101824.1"/>
</dbReference>
<dbReference type="PANTHER" id="PTHR30411:SF1">
    <property type="entry name" value="CYTOPLASMIC PROTEIN"/>
    <property type="match status" value="1"/>
</dbReference>
<comment type="caution">
    <text evidence="2">The sequence shown here is derived from an EMBL/GenBank/DDBJ whole genome shotgun (WGS) entry which is preliminary data.</text>
</comment>
<dbReference type="EMBL" id="JBHSAQ010000003">
    <property type="protein sequence ID" value="MFC3958219.1"/>
    <property type="molecule type" value="Genomic_DNA"/>
</dbReference>
<feature type="domain" description="YbaK/aminoacyl-tRNA synthetase-associated" evidence="1">
    <location>
        <begin position="28"/>
        <end position="147"/>
    </location>
</feature>
<evidence type="ECO:0000313" key="2">
    <source>
        <dbReference type="EMBL" id="MFC3958219.1"/>
    </source>
</evidence>
<dbReference type="GO" id="GO:0006399">
    <property type="term" value="P:tRNA metabolic process"/>
    <property type="evidence" value="ECO:0007669"/>
    <property type="project" value="UniProtKB-ARBA"/>
</dbReference>
<gene>
    <name evidence="2" type="ORF">ACFOUR_07530</name>
</gene>
<dbReference type="InterPro" id="IPR036754">
    <property type="entry name" value="YbaK/aa-tRNA-synt-asso_dom_sf"/>
</dbReference>
<dbReference type="Pfam" id="PF04073">
    <property type="entry name" value="tRNA_edit"/>
    <property type="match status" value="1"/>
</dbReference>
<accession>A0ABD5NML6</accession>
<dbReference type="CDD" id="cd04333">
    <property type="entry name" value="ProX_deacylase"/>
    <property type="match status" value="1"/>
</dbReference>
<name>A0ABD5NML6_9EURY</name>
<protein>
    <submittedName>
        <fullName evidence="2">YbaK/EbsC family protein</fullName>
    </submittedName>
</protein>
<dbReference type="AlphaFoldDB" id="A0ABD5NML6"/>
<dbReference type="Gene3D" id="3.90.960.10">
    <property type="entry name" value="YbaK/aminoacyl-tRNA synthetase-associated domain"/>
    <property type="match status" value="1"/>
</dbReference>
<dbReference type="PANTHER" id="PTHR30411">
    <property type="entry name" value="CYTOPLASMIC PROTEIN"/>
    <property type="match status" value="1"/>
</dbReference>
<dbReference type="Proteomes" id="UP001595846">
    <property type="component" value="Unassembled WGS sequence"/>
</dbReference>
<keyword evidence="3" id="KW-1185">Reference proteome</keyword>
<dbReference type="SUPFAM" id="SSF55826">
    <property type="entry name" value="YbaK/ProRS associated domain"/>
    <property type="match status" value="1"/>
</dbReference>
<dbReference type="InterPro" id="IPR007214">
    <property type="entry name" value="YbaK/aa-tRNA-synth-assoc-dom"/>
</dbReference>
<dbReference type="GeneID" id="73904168"/>